<dbReference type="EMBL" id="LNNH01000004">
    <property type="protein sequence ID" value="KWW22350.1"/>
    <property type="molecule type" value="Genomic_DNA"/>
</dbReference>
<reference evidence="1 2" key="1">
    <citation type="submission" date="2015-11" db="EMBL/GenBank/DDBJ databases">
        <title>Genome Sequence of Bacillus simplex strain VanAntwerpen2.</title>
        <authorList>
            <person name="Couger M.B."/>
        </authorList>
    </citation>
    <scope>NUCLEOTIDE SEQUENCE [LARGE SCALE GENOMIC DNA]</scope>
    <source>
        <strain evidence="1 2">VanAntwerpen02</strain>
    </source>
</reference>
<organism evidence="1 2">
    <name type="scientific">Peribacillus simplex</name>
    <dbReference type="NCBI Taxonomy" id="1478"/>
    <lineage>
        <taxon>Bacteria</taxon>
        <taxon>Bacillati</taxon>
        <taxon>Bacillota</taxon>
        <taxon>Bacilli</taxon>
        <taxon>Bacillales</taxon>
        <taxon>Bacillaceae</taxon>
        <taxon>Peribacillus</taxon>
    </lineage>
</organism>
<name>A0A120GR47_9BACI</name>
<sequence>MILFDLPAFRNANFRKFEKLNRDIVHSLSKDIHDAPYRQQALERELANGMFFPSLGTALSCLG</sequence>
<evidence type="ECO:0000313" key="2">
    <source>
        <dbReference type="Proteomes" id="UP000064189"/>
    </source>
</evidence>
<proteinExistence type="predicted"/>
<dbReference type="Proteomes" id="UP000064189">
    <property type="component" value="Unassembled WGS sequence"/>
</dbReference>
<gene>
    <name evidence="1" type="ORF">AS888_12490</name>
</gene>
<comment type="caution">
    <text evidence="1">The sequence shown here is derived from an EMBL/GenBank/DDBJ whole genome shotgun (WGS) entry which is preliminary data.</text>
</comment>
<accession>A0A120GR47</accession>
<protein>
    <submittedName>
        <fullName evidence="1">Uncharacterized protein</fullName>
    </submittedName>
</protein>
<dbReference type="AlphaFoldDB" id="A0A120GR47"/>
<keyword evidence="2" id="KW-1185">Reference proteome</keyword>
<evidence type="ECO:0000313" key="1">
    <source>
        <dbReference type="EMBL" id="KWW22350.1"/>
    </source>
</evidence>